<gene>
    <name evidence="12" type="primary">trpB</name>
    <name evidence="14" type="ORF">F5897_000416</name>
</gene>
<dbReference type="RefSeq" id="WP_183304303.1">
    <property type="nucleotide sequence ID" value="NZ_JACIFD010000003.1"/>
</dbReference>
<comment type="catalytic activity">
    <reaction evidence="11 12">
        <text>(1S,2R)-1-C-(indol-3-yl)glycerol 3-phosphate + L-serine = D-glyceraldehyde 3-phosphate + L-tryptophan + H2O</text>
        <dbReference type="Rhea" id="RHEA:10532"/>
        <dbReference type="ChEBI" id="CHEBI:15377"/>
        <dbReference type="ChEBI" id="CHEBI:33384"/>
        <dbReference type="ChEBI" id="CHEBI:57912"/>
        <dbReference type="ChEBI" id="CHEBI:58866"/>
        <dbReference type="ChEBI" id="CHEBI:59776"/>
        <dbReference type="EC" id="4.2.1.20"/>
    </reaction>
</comment>
<dbReference type="GO" id="GO:0005737">
    <property type="term" value="C:cytoplasm"/>
    <property type="evidence" value="ECO:0007669"/>
    <property type="project" value="TreeGrafter"/>
</dbReference>
<dbReference type="Pfam" id="PF00291">
    <property type="entry name" value="PALP"/>
    <property type="match status" value="1"/>
</dbReference>
<dbReference type="PANTHER" id="PTHR48077:SF3">
    <property type="entry name" value="TRYPTOPHAN SYNTHASE"/>
    <property type="match status" value="1"/>
</dbReference>
<evidence type="ECO:0000256" key="6">
    <source>
        <dbReference type="ARBA" id="ARBA00022605"/>
    </source>
</evidence>
<evidence type="ECO:0000256" key="10">
    <source>
        <dbReference type="ARBA" id="ARBA00023239"/>
    </source>
</evidence>
<evidence type="ECO:0000256" key="11">
    <source>
        <dbReference type="ARBA" id="ARBA00049047"/>
    </source>
</evidence>
<evidence type="ECO:0000313" key="14">
    <source>
        <dbReference type="EMBL" id="MBB4071128.1"/>
    </source>
</evidence>
<dbReference type="InterPro" id="IPR006654">
    <property type="entry name" value="Trp_synth_beta"/>
</dbReference>
<dbReference type="HAMAP" id="MF_00133">
    <property type="entry name" value="Trp_synth_beta"/>
    <property type="match status" value="1"/>
</dbReference>
<comment type="caution">
    <text evidence="14">The sequence shown here is derived from an EMBL/GenBank/DDBJ whole genome shotgun (WGS) entry which is preliminary data.</text>
</comment>
<keyword evidence="8 12" id="KW-0663">Pyridoxal phosphate</keyword>
<evidence type="ECO:0000313" key="15">
    <source>
        <dbReference type="Proteomes" id="UP000571183"/>
    </source>
</evidence>
<keyword evidence="15" id="KW-1185">Reference proteome</keyword>
<evidence type="ECO:0000259" key="13">
    <source>
        <dbReference type="Pfam" id="PF00291"/>
    </source>
</evidence>
<evidence type="ECO:0000256" key="3">
    <source>
        <dbReference type="ARBA" id="ARBA00004733"/>
    </source>
</evidence>
<dbReference type="InterPro" id="IPR036052">
    <property type="entry name" value="TrpB-like_PALP_sf"/>
</dbReference>
<reference evidence="14" key="1">
    <citation type="submission" date="2020-08" db="EMBL/GenBank/DDBJ databases">
        <title>Sequencing the genomes of 1000 actinobacteria strains.</title>
        <authorList>
            <person name="Klenk H.-P."/>
        </authorList>
    </citation>
    <scope>NUCLEOTIDE SEQUENCE [LARGE SCALE GENOMIC DNA]</scope>
    <source>
        <strain evidence="14">DSM 27064</strain>
    </source>
</reference>
<evidence type="ECO:0000256" key="8">
    <source>
        <dbReference type="ARBA" id="ARBA00022898"/>
    </source>
</evidence>
<dbReference type="UniPathway" id="UPA00035">
    <property type="reaction ID" value="UER00044"/>
</dbReference>
<proteinExistence type="inferred from homology"/>
<dbReference type="FunFam" id="3.40.50.1100:FF:000004">
    <property type="entry name" value="Tryptophan synthase beta chain"/>
    <property type="match status" value="1"/>
</dbReference>
<keyword evidence="6 12" id="KW-0028">Amino-acid biosynthesis</keyword>
<dbReference type="CDD" id="cd06446">
    <property type="entry name" value="Trp-synth_B"/>
    <property type="match status" value="1"/>
</dbReference>
<dbReference type="PIRSF" id="PIRSF001413">
    <property type="entry name" value="Trp_syn_beta"/>
    <property type="match status" value="1"/>
</dbReference>
<evidence type="ECO:0000256" key="9">
    <source>
        <dbReference type="ARBA" id="ARBA00023141"/>
    </source>
</evidence>
<evidence type="ECO:0000256" key="12">
    <source>
        <dbReference type="HAMAP-Rule" id="MF_00133"/>
    </source>
</evidence>
<keyword evidence="10 12" id="KW-0456">Lyase</keyword>
<dbReference type="PROSITE" id="PS00168">
    <property type="entry name" value="TRP_SYNTHASE_BETA"/>
    <property type="match status" value="1"/>
</dbReference>
<dbReference type="GO" id="GO:0004834">
    <property type="term" value="F:tryptophan synthase activity"/>
    <property type="evidence" value="ECO:0007669"/>
    <property type="project" value="UniProtKB-UniRule"/>
</dbReference>
<dbReference type="Proteomes" id="UP000571183">
    <property type="component" value="Unassembled WGS sequence"/>
</dbReference>
<comment type="function">
    <text evidence="2 12">The beta subunit is responsible for the synthesis of L-tryptophan from indole and L-serine.</text>
</comment>
<name>A0A840DM35_9MICO</name>
<evidence type="ECO:0000256" key="5">
    <source>
        <dbReference type="ARBA" id="ARBA00011270"/>
    </source>
</evidence>
<evidence type="ECO:0000256" key="1">
    <source>
        <dbReference type="ARBA" id="ARBA00001933"/>
    </source>
</evidence>
<feature type="domain" description="Tryptophan synthase beta chain-like PALP" evidence="13">
    <location>
        <begin position="69"/>
        <end position="399"/>
    </location>
</feature>
<dbReference type="NCBIfam" id="TIGR00263">
    <property type="entry name" value="trpB"/>
    <property type="match status" value="1"/>
</dbReference>
<evidence type="ECO:0000256" key="7">
    <source>
        <dbReference type="ARBA" id="ARBA00022822"/>
    </source>
</evidence>
<organism evidence="14 15">
    <name type="scientific">Canibacter oris</name>
    <dbReference type="NCBI Taxonomy" id="1365628"/>
    <lineage>
        <taxon>Bacteria</taxon>
        <taxon>Bacillati</taxon>
        <taxon>Actinomycetota</taxon>
        <taxon>Actinomycetes</taxon>
        <taxon>Micrococcales</taxon>
        <taxon>Microbacteriaceae</taxon>
        <taxon>Canibacter</taxon>
    </lineage>
</organism>
<dbReference type="InterPro" id="IPR023026">
    <property type="entry name" value="Trp_synth_beta/beta-like"/>
</dbReference>
<dbReference type="EC" id="4.2.1.20" evidence="12"/>
<dbReference type="EMBL" id="JACIFD010000003">
    <property type="protein sequence ID" value="MBB4071128.1"/>
    <property type="molecule type" value="Genomic_DNA"/>
</dbReference>
<dbReference type="PANTHER" id="PTHR48077">
    <property type="entry name" value="TRYPTOPHAN SYNTHASE-RELATED"/>
    <property type="match status" value="1"/>
</dbReference>
<dbReference type="SUPFAM" id="SSF53686">
    <property type="entry name" value="Tryptophan synthase beta subunit-like PLP-dependent enzymes"/>
    <property type="match status" value="1"/>
</dbReference>
<dbReference type="FunFam" id="3.40.50.1100:FF:000001">
    <property type="entry name" value="Tryptophan synthase beta chain"/>
    <property type="match status" value="1"/>
</dbReference>
<keyword evidence="7 12" id="KW-0822">Tryptophan biosynthesis</keyword>
<accession>A0A840DM35</accession>
<dbReference type="Gene3D" id="3.40.50.1100">
    <property type="match status" value="2"/>
</dbReference>
<comment type="pathway">
    <text evidence="3 12">Amino-acid biosynthesis; L-tryptophan biosynthesis; L-tryptophan from chorismate: step 5/5.</text>
</comment>
<protein>
    <recommendedName>
        <fullName evidence="12">Tryptophan synthase beta chain</fullName>
        <ecNumber evidence="12">4.2.1.20</ecNumber>
    </recommendedName>
</protein>
<dbReference type="InterPro" id="IPR006653">
    <property type="entry name" value="Trp_synth_b_CS"/>
</dbReference>
<evidence type="ECO:0000256" key="4">
    <source>
        <dbReference type="ARBA" id="ARBA00009982"/>
    </source>
</evidence>
<feature type="modified residue" description="N6-(pyridoxal phosphate)lysine" evidence="12">
    <location>
        <position position="106"/>
    </location>
</feature>
<keyword evidence="9 12" id="KW-0057">Aromatic amino acid biosynthesis</keyword>
<comment type="cofactor">
    <cofactor evidence="1 12">
        <name>pyridoxal 5'-phosphate</name>
        <dbReference type="ChEBI" id="CHEBI:597326"/>
    </cofactor>
</comment>
<sequence length="424" mass="44994">MTQSENTNRGSADGVQSTLLPAYFGEFGGQYVPESLIPALDQLEQAFVEAMADPSFHAELNGYLRDYLGRPTPLTECAQLPLPGHGRGYARIFLKREDLVHGGAHKTNQVLGQALLAKRMGKTRIIAETGAGQHGTATALACALLGLECVIYMGAKDARRQALNVYRMELMGARVVPVDAGSGTLKDAVNEALRDWTATFHESHYLLGTAAGPHPFPTIVKEFHRVISREAKAQLAERIGGLPDTVVASVGGGSNAIGIFAEFIDEPAVALVGVEPGGEGLESGHHGATISYGQVGILHGARSYLMRTPEGQVAESHSVSAGLDYPGVGPEHSHLAKTGRAKYVAVTDAEALSAFQLLARYEGIVPALESAHAVAYALQLAEQAAQRQEHTTILVNLSGRGDKDVSQVAQLLESQPTSTAKEHQ</sequence>
<comment type="similarity">
    <text evidence="4 12">Belongs to the TrpB family.</text>
</comment>
<dbReference type="AlphaFoldDB" id="A0A840DM35"/>
<evidence type="ECO:0000256" key="2">
    <source>
        <dbReference type="ARBA" id="ARBA00002786"/>
    </source>
</evidence>
<dbReference type="InterPro" id="IPR001926">
    <property type="entry name" value="TrpB-like_PALP"/>
</dbReference>
<comment type="subunit">
    <text evidence="5 12">Tetramer of two alpha and two beta chains.</text>
</comment>